<dbReference type="PANTHER" id="PTHR39573:SF1">
    <property type="entry name" value="STRESS RESPONSE KINASE A"/>
    <property type="match status" value="1"/>
</dbReference>
<dbReference type="InterPro" id="IPR032882">
    <property type="entry name" value="SrkA/RdoA"/>
</dbReference>
<comment type="function">
    <text evidence="11">A protein kinase that phosphorylates Ser and Thr residues. Probably acts to suppress the effects of stress linked to accumulation of reactive oxygen species. Probably involved in the extracytoplasmic stress response.</text>
</comment>
<evidence type="ECO:0000259" key="12">
    <source>
        <dbReference type="Pfam" id="PF01636"/>
    </source>
</evidence>
<comment type="subcellular location">
    <subcellularLocation>
        <location evidence="11">Cytoplasm</location>
    </subcellularLocation>
</comment>
<evidence type="ECO:0000256" key="9">
    <source>
        <dbReference type="ARBA" id="ARBA00022842"/>
    </source>
</evidence>
<feature type="active site" description="Proton acceptor" evidence="11">
    <location>
        <position position="202"/>
    </location>
</feature>
<keyword evidence="14" id="KW-1185">Reference proteome</keyword>
<evidence type="ECO:0000256" key="1">
    <source>
        <dbReference type="ARBA" id="ARBA00022490"/>
    </source>
</evidence>
<comment type="caution">
    <text evidence="13">The sequence shown here is derived from an EMBL/GenBank/DDBJ whole genome shotgun (WGS) entry which is preliminary data.</text>
</comment>
<proteinExistence type="inferred from homology"/>
<dbReference type="SUPFAM" id="SSF56112">
    <property type="entry name" value="Protein kinase-like (PK-like)"/>
    <property type="match status" value="1"/>
</dbReference>
<comment type="catalytic activity">
    <reaction evidence="11">
        <text>L-threonyl-[protein] + ATP = O-phospho-L-threonyl-[protein] + ADP + H(+)</text>
        <dbReference type="Rhea" id="RHEA:46608"/>
        <dbReference type="Rhea" id="RHEA-COMP:11060"/>
        <dbReference type="Rhea" id="RHEA-COMP:11605"/>
        <dbReference type="ChEBI" id="CHEBI:15378"/>
        <dbReference type="ChEBI" id="CHEBI:30013"/>
        <dbReference type="ChEBI" id="CHEBI:30616"/>
        <dbReference type="ChEBI" id="CHEBI:61977"/>
        <dbReference type="ChEBI" id="CHEBI:456216"/>
        <dbReference type="EC" id="2.7.11.1"/>
    </reaction>
</comment>
<dbReference type="PANTHER" id="PTHR39573">
    <property type="entry name" value="STRESS RESPONSE KINASE A"/>
    <property type="match status" value="1"/>
</dbReference>
<feature type="domain" description="Aminoglycoside phosphotransferase" evidence="12">
    <location>
        <begin position="34"/>
        <end position="259"/>
    </location>
</feature>
<keyword evidence="5 11" id="KW-0479">Metal-binding</keyword>
<evidence type="ECO:0000313" key="14">
    <source>
        <dbReference type="Proteomes" id="UP001595961"/>
    </source>
</evidence>
<keyword evidence="10 11" id="KW-0346">Stress response</keyword>
<dbReference type="NCBIfam" id="NF008738">
    <property type="entry name" value="PRK11768.1"/>
    <property type="match status" value="1"/>
</dbReference>
<evidence type="ECO:0000256" key="6">
    <source>
        <dbReference type="ARBA" id="ARBA00022741"/>
    </source>
</evidence>
<keyword evidence="8 11" id="KW-0067">ATP-binding</keyword>
<comment type="similarity">
    <text evidence="11">Belongs to the SrkA/RdoA protein kinase family.</text>
</comment>
<comment type="catalytic activity">
    <reaction evidence="11">
        <text>L-seryl-[protein] + ATP = O-phospho-L-seryl-[protein] + ADP + H(+)</text>
        <dbReference type="Rhea" id="RHEA:17989"/>
        <dbReference type="Rhea" id="RHEA-COMP:9863"/>
        <dbReference type="Rhea" id="RHEA-COMP:11604"/>
        <dbReference type="ChEBI" id="CHEBI:15378"/>
        <dbReference type="ChEBI" id="CHEBI:29999"/>
        <dbReference type="ChEBI" id="CHEBI:30616"/>
        <dbReference type="ChEBI" id="CHEBI:83421"/>
        <dbReference type="ChEBI" id="CHEBI:456216"/>
        <dbReference type="EC" id="2.7.11.1"/>
    </reaction>
</comment>
<evidence type="ECO:0000256" key="4">
    <source>
        <dbReference type="ARBA" id="ARBA00022679"/>
    </source>
</evidence>
<keyword evidence="4 11" id="KW-0808">Transferase</keyword>
<dbReference type="Gene3D" id="1.10.510.10">
    <property type="entry name" value="Transferase(Phosphotransferase) domain 1"/>
    <property type="match status" value="1"/>
</dbReference>
<evidence type="ECO:0000256" key="7">
    <source>
        <dbReference type="ARBA" id="ARBA00022777"/>
    </source>
</evidence>
<keyword evidence="2 11" id="KW-0723">Serine/threonine-protein kinase</keyword>
<dbReference type="Proteomes" id="UP001595961">
    <property type="component" value="Unassembled WGS sequence"/>
</dbReference>
<comment type="subunit">
    <text evidence="11">Monomer.</text>
</comment>
<feature type="site" description="ATP" evidence="11">
    <location>
        <position position="35"/>
    </location>
</feature>
<evidence type="ECO:0000313" key="13">
    <source>
        <dbReference type="EMBL" id="MFC4525976.1"/>
    </source>
</evidence>
<comment type="cofactor">
    <cofactor evidence="11">
        <name>Mg(2+)</name>
        <dbReference type="ChEBI" id="CHEBI:18420"/>
    </cofactor>
</comment>
<keyword evidence="3 11" id="KW-0597">Phosphoprotein</keyword>
<dbReference type="Gene3D" id="3.30.200.70">
    <property type="match status" value="1"/>
</dbReference>
<keyword evidence="7 11" id="KW-0418">Kinase</keyword>
<feature type="binding site" evidence="11">
    <location>
        <position position="207"/>
    </location>
    <ligand>
        <name>Mg(2+)</name>
        <dbReference type="ChEBI" id="CHEBI:18420"/>
    </ligand>
</feature>
<keyword evidence="1 11" id="KW-0963">Cytoplasm</keyword>
<dbReference type="RefSeq" id="WP_266150699.1">
    <property type="nucleotide sequence ID" value="NZ_CP064028.1"/>
</dbReference>
<dbReference type="InterPro" id="IPR011009">
    <property type="entry name" value="Kinase-like_dom_sf"/>
</dbReference>
<accession>A0ABV9BZ30</accession>
<sequence>MSAEAPYATLDPDRVLDAVTACGLWPDGRLLALNSYENRVWQVGLDDAAPVIAKFYRPYRWSDAAILEEHAFALELAADELPVVAPLVFGGRTLLHHDGFRYALTPRRGGRAPSLESNEQLEWLGRLIARIHGVGARQSFVHRGLIDRATLIEQPMQAVLASTLLPPALHAAYRAAAERVDSAVAARMETVGPVRQLRLHGDCHPGNVLWTDGGPHFVDLDDARMGPAVQDLWMLAHDESAMNALLDGYQQMRDFDFSELALVPALRAMRQLHYAGWIAARWHDPAFPAAFPFAAEARWWEQHITDLHELAEAL</sequence>
<organism evidence="13 14">
    <name type="scientific">Dyella halodurans</name>
    <dbReference type="NCBI Taxonomy" id="1920171"/>
    <lineage>
        <taxon>Bacteria</taxon>
        <taxon>Pseudomonadati</taxon>
        <taxon>Pseudomonadota</taxon>
        <taxon>Gammaproteobacteria</taxon>
        <taxon>Lysobacterales</taxon>
        <taxon>Rhodanobacteraceae</taxon>
        <taxon>Dyella</taxon>
    </lineage>
</organism>
<dbReference type="EC" id="2.7.11.1" evidence="11"/>
<dbReference type="Gene3D" id="1.20.1270.170">
    <property type="match status" value="1"/>
</dbReference>
<evidence type="ECO:0000256" key="10">
    <source>
        <dbReference type="ARBA" id="ARBA00023016"/>
    </source>
</evidence>
<keyword evidence="6 11" id="KW-0547">Nucleotide-binding</keyword>
<dbReference type="GO" id="GO:0004674">
    <property type="term" value="F:protein serine/threonine kinase activity"/>
    <property type="evidence" value="ECO:0007669"/>
    <property type="project" value="UniProtKB-KW"/>
</dbReference>
<feature type="active site" evidence="11">
    <location>
        <position position="219"/>
    </location>
</feature>
<reference evidence="14" key="1">
    <citation type="journal article" date="2019" name="Int. J. Syst. Evol. Microbiol.">
        <title>The Global Catalogue of Microorganisms (GCM) 10K type strain sequencing project: providing services to taxonomists for standard genome sequencing and annotation.</title>
        <authorList>
            <consortium name="The Broad Institute Genomics Platform"/>
            <consortium name="The Broad Institute Genome Sequencing Center for Infectious Disease"/>
            <person name="Wu L."/>
            <person name="Ma J."/>
        </authorList>
    </citation>
    <scope>NUCLEOTIDE SEQUENCE [LARGE SCALE GENOMIC DNA]</scope>
    <source>
        <strain evidence="14">CCM 4481</strain>
    </source>
</reference>
<dbReference type="InterPro" id="IPR002575">
    <property type="entry name" value="Aminoglycoside_PTrfase"/>
</dbReference>
<feature type="binding site" evidence="11">
    <location>
        <position position="219"/>
    </location>
    <ligand>
        <name>Mg(2+)</name>
        <dbReference type="ChEBI" id="CHEBI:18420"/>
    </ligand>
</feature>
<evidence type="ECO:0000256" key="3">
    <source>
        <dbReference type="ARBA" id="ARBA00022553"/>
    </source>
</evidence>
<protein>
    <recommendedName>
        <fullName evidence="11">Stress response kinase A</fullName>
        <ecNumber evidence="11">2.7.11.1</ecNumber>
    </recommendedName>
    <alternativeName>
        <fullName evidence="11">Serine/threonine-protein kinase SrkA</fullName>
    </alternativeName>
</protein>
<evidence type="ECO:0000256" key="5">
    <source>
        <dbReference type="ARBA" id="ARBA00022723"/>
    </source>
</evidence>
<gene>
    <name evidence="11" type="primary">srkA</name>
    <name evidence="13" type="ORF">ACFO5W_04935</name>
</gene>
<keyword evidence="9 11" id="KW-0460">Magnesium</keyword>
<evidence type="ECO:0000256" key="11">
    <source>
        <dbReference type="HAMAP-Rule" id="MF_01497"/>
    </source>
</evidence>
<dbReference type="EMBL" id="JBHSGA010000008">
    <property type="protein sequence ID" value="MFC4525976.1"/>
    <property type="molecule type" value="Genomic_DNA"/>
</dbReference>
<dbReference type="Pfam" id="PF01636">
    <property type="entry name" value="APH"/>
    <property type="match status" value="1"/>
</dbReference>
<dbReference type="HAMAP" id="MF_01497">
    <property type="entry name" value="SrkA_kinase"/>
    <property type="match status" value="1"/>
</dbReference>
<name>A0ABV9BZ30_9GAMM</name>
<evidence type="ECO:0000256" key="2">
    <source>
        <dbReference type="ARBA" id="ARBA00022527"/>
    </source>
</evidence>
<evidence type="ECO:0000256" key="8">
    <source>
        <dbReference type="ARBA" id="ARBA00022840"/>
    </source>
</evidence>